<name>A0A023B3X8_GRENI</name>
<dbReference type="GeneID" id="22913753"/>
<dbReference type="VEuPathDB" id="CryptoDB:GNI_105600"/>
<reference evidence="6" key="1">
    <citation type="submission" date="2013-12" db="EMBL/GenBank/DDBJ databases">
        <authorList>
            <person name="Omoto C.K."/>
            <person name="Sibley D."/>
            <person name="Venepally P."/>
            <person name="Hadjithomas M."/>
            <person name="Karamycheva S."/>
            <person name="Brunk B."/>
            <person name="Roos D."/>
            <person name="Caler E."/>
            <person name="Lorenzi H."/>
        </authorList>
    </citation>
    <scope>NUCLEOTIDE SEQUENCE</scope>
</reference>
<keyword evidence="2" id="KW-0285">Flavoprotein</keyword>
<dbReference type="Pfam" id="PF02525">
    <property type="entry name" value="Flavodoxin_2"/>
    <property type="match status" value="1"/>
</dbReference>
<keyword evidence="7" id="KW-1185">Reference proteome</keyword>
<dbReference type="PANTHER" id="PTHR46305">
    <property type="match status" value="1"/>
</dbReference>
<dbReference type="InterPro" id="IPR003680">
    <property type="entry name" value="Flavodoxin_fold"/>
</dbReference>
<dbReference type="PANTHER" id="PTHR46305:SF3">
    <property type="entry name" value="NADPH:QUINONE OXIDOREDUCTASE MDAB"/>
    <property type="match status" value="1"/>
</dbReference>
<proteinExistence type="inferred from homology"/>
<comment type="caution">
    <text evidence="6">The sequence shown here is derived from an EMBL/GenBank/DDBJ whole genome shotgun (WGS) entry which is preliminary data.</text>
</comment>
<accession>A0A023B3X8</accession>
<evidence type="ECO:0000256" key="1">
    <source>
        <dbReference type="ARBA" id="ARBA00001974"/>
    </source>
</evidence>
<evidence type="ECO:0000256" key="4">
    <source>
        <dbReference type="ARBA" id="ARBA00037981"/>
    </source>
</evidence>
<dbReference type="RefSeq" id="XP_011131333.1">
    <property type="nucleotide sequence ID" value="XM_011133031.1"/>
</dbReference>
<evidence type="ECO:0000256" key="2">
    <source>
        <dbReference type="ARBA" id="ARBA00022630"/>
    </source>
</evidence>
<evidence type="ECO:0000259" key="5">
    <source>
        <dbReference type="Pfam" id="PF02525"/>
    </source>
</evidence>
<dbReference type="InterPro" id="IPR029039">
    <property type="entry name" value="Flavoprotein-like_sf"/>
</dbReference>
<evidence type="ECO:0000313" key="7">
    <source>
        <dbReference type="Proteomes" id="UP000019763"/>
    </source>
</evidence>
<dbReference type="Gene3D" id="3.40.50.360">
    <property type="match status" value="1"/>
</dbReference>
<dbReference type="eggNOG" id="ENOG502RXUH">
    <property type="taxonomic scope" value="Eukaryota"/>
</dbReference>
<evidence type="ECO:0000313" key="6">
    <source>
        <dbReference type="EMBL" id="EZG56100.1"/>
    </source>
</evidence>
<gene>
    <name evidence="6" type="ORF">GNI_105600</name>
</gene>
<feature type="domain" description="Flavodoxin-like fold" evidence="5">
    <location>
        <begin position="47"/>
        <end position="230"/>
    </location>
</feature>
<keyword evidence="3" id="KW-0274">FAD</keyword>
<evidence type="ECO:0000256" key="3">
    <source>
        <dbReference type="ARBA" id="ARBA00022827"/>
    </source>
</evidence>
<dbReference type="OMA" id="HLWADII"/>
<dbReference type="OrthoDB" id="26889at2759"/>
<dbReference type="EMBL" id="AFNH02000788">
    <property type="protein sequence ID" value="EZG56100.1"/>
    <property type="molecule type" value="Genomic_DNA"/>
</dbReference>
<organism evidence="6 7">
    <name type="scientific">Gregarina niphandrodes</name>
    <name type="common">Septate eugregarine</name>
    <dbReference type="NCBI Taxonomy" id="110365"/>
    <lineage>
        <taxon>Eukaryota</taxon>
        <taxon>Sar</taxon>
        <taxon>Alveolata</taxon>
        <taxon>Apicomplexa</taxon>
        <taxon>Conoidasida</taxon>
        <taxon>Gregarinasina</taxon>
        <taxon>Eugregarinorida</taxon>
        <taxon>Gregarinidae</taxon>
        <taxon>Gregarina</taxon>
    </lineage>
</organism>
<dbReference type="AlphaFoldDB" id="A0A023B3X8"/>
<comment type="cofactor">
    <cofactor evidence="1">
        <name>FAD</name>
        <dbReference type="ChEBI" id="CHEBI:57692"/>
    </cofactor>
</comment>
<dbReference type="Proteomes" id="UP000019763">
    <property type="component" value="Unassembled WGS sequence"/>
</dbReference>
<dbReference type="SUPFAM" id="SSF52218">
    <property type="entry name" value="Flavoproteins"/>
    <property type="match status" value="1"/>
</dbReference>
<comment type="similarity">
    <text evidence="4">Belongs to the oxidoreductase MdaB family.</text>
</comment>
<dbReference type="InterPro" id="IPR052397">
    <property type="entry name" value="NADPH-QR_MdaB"/>
</dbReference>
<sequence>MFRLCTAVEGPELEGEDVQLREQIMVGASRYADELIMRRHRVCGARKILIVTCTESWGYSQGKLNRLLADVAATHLAAGGCEVRMFECTEVNSSQWNAEQEVKNIVWADAIIFQFPVWWFSHPWAMKKWFDRGWLVGKVCANDGRTRKDPTKRYGTGGLLNDKFYMISSTWNAPQPIFRDPEGIFYGLGTDMSLNAVHVTGSFTGMTALESFSCHDVMKDPQIDADIDRYKIHLNRVFDLHATTPTHLNKMSSDLKSAAPSSESFFGN</sequence>
<protein>
    <submittedName>
        <fullName evidence="6">Flavodoxin-like protein</fullName>
    </submittedName>
</protein>